<evidence type="ECO:0000313" key="2">
    <source>
        <dbReference type="EMBL" id="CEK90973.1"/>
    </source>
</evidence>
<organism evidence="1">
    <name type="scientific">Arion vulgaris</name>
    <dbReference type="NCBI Taxonomy" id="1028688"/>
    <lineage>
        <taxon>Eukaryota</taxon>
        <taxon>Metazoa</taxon>
        <taxon>Spiralia</taxon>
        <taxon>Lophotrochozoa</taxon>
        <taxon>Mollusca</taxon>
        <taxon>Gastropoda</taxon>
        <taxon>Heterobranchia</taxon>
        <taxon>Euthyneura</taxon>
        <taxon>Panpulmonata</taxon>
        <taxon>Eupulmonata</taxon>
        <taxon>Stylommatophora</taxon>
        <taxon>Helicina</taxon>
        <taxon>Arionoidea</taxon>
        <taxon>Arionidae</taxon>
        <taxon>Arion</taxon>
    </lineage>
</organism>
<gene>
    <name evidence="1" type="primary">ORF180219</name>
    <name evidence="2" type="synonym">ORF180241</name>
    <name evidence="3" type="synonym">ORF180251</name>
</gene>
<reference evidence="1" key="1">
    <citation type="submission" date="2014-12" db="EMBL/GenBank/DDBJ databases">
        <title>Insight into the proteome of Arion vulgaris.</title>
        <authorList>
            <person name="Aradska J."/>
            <person name="Bulat T."/>
            <person name="Smidak R."/>
            <person name="Sarate P."/>
            <person name="Gangsoo J."/>
            <person name="Sialana F."/>
            <person name="Bilban M."/>
            <person name="Lubec G."/>
        </authorList>
    </citation>
    <scope>NUCLEOTIDE SEQUENCE</scope>
    <source>
        <tissue evidence="1">Skin</tissue>
    </source>
</reference>
<evidence type="ECO:0000313" key="1">
    <source>
        <dbReference type="EMBL" id="CEK90971.1"/>
    </source>
</evidence>
<dbReference type="EMBL" id="HACG01044108">
    <property type="protein sequence ID" value="CEK90973.1"/>
    <property type="molecule type" value="Transcribed_RNA"/>
</dbReference>
<evidence type="ECO:0000313" key="3">
    <source>
        <dbReference type="EMBL" id="CEK90974.1"/>
    </source>
</evidence>
<dbReference type="EMBL" id="HACG01044109">
    <property type="protein sequence ID" value="CEK90974.1"/>
    <property type="molecule type" value="Transcribed_RNA"/>
</dbReference>
<accession>A0A0B7BFB3</accession>
<dbReference type="AlphaFoldDB" id="A0A0B7BFB3"/>
<proteinExistence type="predicted"/>
<name>A0A0B7BFB3_9EUPU</name>
<protein>
    <submittedName>
        <fullName evidence="1">Uncharacterized protein</fullName>
    </submittedName>
</protein>
<sequence length="79" mass="8512">MLNSIWEFCIPQSFPNSSSQNWRCTNTEAPLLFSCLASSFGVKDGFAGEIQIPVAAQASMRTVISTVLGAKTRSTSPLL</sequence>
<dbReference type="EMBL" id="HACG01044106">
    <property type="protein sequence ID" value="CEK90971.1"/>
    <property type="molecule type" value="Transcribed_RNA"/>
</dbReference>